<gene>
    <name evidence="5" type="ordered locus">TEPIRE1_0813</name>
</gene>
<feature type="chain" id="PRO_5003313128" evidence="3">
    <location>
        <begin position="26"/>
        <end position="416"/>
    </location>
</feature>
<dbReference type="SMART" id="SM00635">
    <property type="entry name" value="BID_2"/>
    <property type="match status" value="1"/>
</dbReference>
<feature type="signal peptide" evidence="3">
    <location>
        <begin position="1"/>
        <end position="25"/>
    </location>
</feature>
<evidence type="ECO:0000256" key="1">
    <source>
        <dbReference type="ARBA" id="ARBA00022737"/>
    </source>
</evidence>
<dbReference type="InterPro" id="IPR051465">
    <property type="entry name" value="Cell_Envelope_Struct_Comp"/>
</dbReference>
<feature type="domain" description="SLH" evidence="4">
    <location>
        <begin position="288"/>
        <end position="346"/>
    </location>
</feature>
<feature type="domain" description="SLH" evidence="4">
    <location>
        <begin position="224"/>
        <end position="287"/>
    </location>
</feature>
<dbReference type="STRING" id="1209989.TepRe1_0751"/>
<dbReference type="AlphaFoldDB" id="F4LWN6"/>
<dbReference type="Pfam" id="PF00395">
    <property type="entry name" value="SLH"/>
    <property type="match status" value="3"/>
</dbReference>
<dbReference type="eggNOG" id="COG5492">
    <property type="taxonomic scope" value="Bacteria"/>
</dbReference>
<dbReference type="EMBL" id="HF563609">
    <property type="protein sequence ID" value="CDI40489.1"/>
    <property type="molecule type" value="Genomic_DNA"/>
</dbReference>
<dbReference type="KEGG" id="tae:TepiRe1_0813"/>
<dbReference type="PANTHER" id="PTHR43308">
    <property type="entry name" value="OUTER MEMBRANE PROTEIN ALPHA-RELATED"/>
    <property type="match status" value="1"/>
</dbReference>
<dbReference type="RefSeq" id="WP_013777861.1">
    <property type="nucleotide sequence ID" value="NC_015519.1"/>
</dbReference>
<accession>F4LWN6</accession>
<organism evidence="5 6">
    <name type="scientific">Tepidanaerobacter acetatoxydans (strain DSM 21804 / JCM 16047 / Re1)</name>
    <dbReference type="NCBI Taxonomy" id="1209989"/>
    <lineage>
        <taxon>Bacteria</taxon>
        <taxon>Bacillati</taxon>
        <taxon>Bacillota</taxon>
        <taxon>Clostridia</taxon>
        <taxon>Thermosediminibacterales</taxon>
        <taxon>Tepidanaerobacteraceae</taxon>
        <taxon>Tepidanaerobacter</taxon>
    </lineage>
</organism>
<dbReference type="OrthoDB" id="9769314at2"/>
<dbReference type="Pfam" id="PF02368">
    <property type="entry name" value="Big_2"/>
    <property type="match status" value="1"/>
</dbReference>
<dbReference type="SUPFAM" id="SSF49373">
    <property type="entry name" value="Invasin/intimin cell-adhesion fragments"/>
    <property type="match status" value="1"/>
</dbReference>
<proteinExistence type="predicted"/>
<dbReference type="InterPro" id="IPR001119">
    <property type="entry name" value="SLH_dom"/>
</dbReference>
<evidence type="ECO:0000256" key="3">
    <source>
        <dbReference type="SAM" id="SignalP"/>
    </source>
</evidence>
<keyword evidence="3" id="KW-0732">Signal</keyword>
<dbReference type="PANTHER" id="PTHR43308:SF5">
    <property type="entry name" value="S-LAYER PROTEIN _ PEPTIDOGLYCAN ENDO-BETA-N-ACETYLGLUCOSAMINIDASE"/>
    <property type="match status" value="1"/>
</dbReference>
<evidence type="ECO:0000313" key="6">
    <source>
        <dbReference type="Proteomes" id="UP000010802"/>
    </source>
</evidence>
<dbReference type="InterPro" id="IPR003343">
    <property type="entry name" value="Big_2"/>
</dbReference>
<keyword evidence="1" id="KW-0677">Repeat</keyword>
<reference evidence="6" key="1">
    <citation type="journal article" date="2013" name="Genome Announc.">
        <title>First genome sequence of a syntrophic acetate-oxidizing bacterium, Tepidanaerobacter acetatoxydans strain Re1.</title>
        <authorList>
            <person name="Manzoor S."/>
            <person name="Bongcam-Rudloff E."/>
            <person name="Schnurer A."/>
            <person name="Muller B."/>
        </authorList>
    </citation>
    <scope>NUCLEOTIDE SEQUENCE [LARGE SCALE GENOMIC DNA]</scope>
    <source>
        <strain evidence="6">Re1</strain>
    </source>
</reference>
<evidence type="ECO:0000259" key="4">
    <source>
        <dbReference type="PROSITE" id="PS51272"/>
    </source>
</evidence>
<evidence type="ECO:0000313" key="5">
    <source>
        <dbReference type="EMBL" id="CDI40489.1"/>
    </source>
</evidence>
<name>F4LWN6_TEPAE</name>
<protein>
    <submittedName>
        <fullName evidence="5">Ig domain protein group 2 domain protein</fullName>
    </submittedName>
</protein>
<feature type="region of interest" description="Disordered" evidence="2">
    <location>
        <begin position="200"/>
        <end position="229"/>
    </location>
</feature>
<dbReference type="Proteomes" id="UP000010802">
    <property type="component" value="Chromosome"/>
</dbReference>
<evidence type="ECO:0000256" key="2">
    <source>
        <dbReference type="SAM" id="MobiDB-lite"/>
    </source>
</evidence>
<dbReference type="PROSITE" id="PS51272">
    <property type="entry name" value="SLH"/>
    <property type="match status" value="3"/>
</dbReference>
<dbReference type="HOGENOM" id="CLU_660436_0_0_9"/>
<feature type="domain" description="SLH" evidence="4">
    <location>
        <begin position="351"/>
        <end position="414"/>
    </location>
</feature>
<dbReference type="InterPro" id="IPR008964">
    <property type="entry name" value="Invasin/intimin_cell_adhesion"/>
</dbReference>
<sequence>MKKRMTSILTLIILLTTLMPFKAIAADTITLEDIHNKRPGDQITIKGTTNLGEVTVKVLRPNKTVLYVNVLTGSPFEDNFTLPEDTPEGKYTLIVGQGDIIDTKEFNVTKETIEPTLTMIRLDQTKYTLKIGQTKQLQVIAAYSDGSEQDITDKAQYKTSDSSVATVTDKGIITAKTVGETIITATYQGKTATCEVKVTKKTSSGGGSNKTEQTEEKEPEPTPSKKTFNDITDYPWAKEAIETLASQGIIKGTTENTFEPGKNITRADFITLLVRALNLKTDIDTNFDDIEPGTYYYEPLGIAKKLGIAQGIGYNKFNPQAQISRQDMMVIVARALKTTNKISTTGTFEDISTFADAGEVSSYAIEGVATLIKEGIIQGSTGNMINPKGNATRAETAVIIYRIYTKYNLATSSEQA</sequence>
<dbReference type="KEGG" id="tep:TepRe1_0751"/>
<dbReference type="Gene3D" id="2.60.40.1080">
    <property type="match status" value="1"/>
</dbReference>
<keyword evidence="6" id="KW-1185">Reference proteome</keyword>